<organism evidence="1">
    <name type="scientific">bioreactor metagenome</name>
    <dbReference type="NCBI Taxonomy" id="1076179"/>
    <lineage>
        <taxon>unclassified sequences</taxon>
        <taxon>metagenomes</taxon>
        <taxon>ecological metagenomes</taxon>
    </lineage>
</organism>
<dbReference type="AlphaFoldDB" id="A0A645JA07"/>
<sequence length="57" mass="6306">MEQQYRTAMLSEALGVLSVNVTKNKVNSFVVGERELISKSDSANFNIEIFADNGINI</sequence>
<protein>
    <submittedName>
        <fullName evidence="1">Uncharacterized protein</fullName>
    </submittedName>
</protein>
<gene>
    <name evidence="1" type="ORF">SDC9_207665</name>
</gene>
<dbReference type="EMBL" id="VSSQ01134552">
    <property type="protein sequence ID" value="MPN59942.1"/>
    <property type="molecule type" value="Genomic_DNA"/>
</dbReference>
<name>A0A645JA07_9ZZZZ</name>
<reference evidence="1" key="1">
    <citation type="submission" date="2019-08" db="EMBL/GenBank/DDBJ databases">
        <authorList>
            <person name="Kucharzyk K."/>
            <person name="Murdoch R.W."/>
            <person name="Higgins S."/>
            <person name="Loffler F."/>
        </authorList>
    </citation>
    <scope>NUCLEOTIDE SEQUENCE</scope>
</reference>
<accession>A0A645JA07</accession>
<proteinExistence type="predicted"/>
<evidence type="ECO:0000313" key="1">
    <source>
        <dbReference type="EMBL" id="MPN59942.1"/>
    </source>
</evidence>
<comment type="caution">
    <text evidence="1">The sequence shown here is derived from an EMBL/GenBank/DDBJ whole genome shotgun (WGS) entry which is preliminary data.</text>
</comment>